<evidence type="ECO:0000313" key="7">
    <source>
        <dbReference type="EMBL" id="CAK8679842.1"/>
    </source>
</evidence>
<comment type="caution">
    <text evidence="7">The sequence shown here is derived from an EMBL/GenBank/DDBJ whole genome shotgun (WGS) entry which is preliminary data.</text>
</comment>
<reference evidence="7 8" key="1">
    <citation type="submission" date="2024-02" db="EMBL/GenBank/DDBJ databases">
        <authorList>
            <person name="Daric V."/>
            <person name="Darras S."/>
        </authorList>
    </citation>
    <scope>NUCLEOTIDE SEQUENCE [LARGE SCALE GENOMIC DNA]</scope>
</reference>
<evidence type="ECO:0000256" key="2">
    <source>
        <dbReference type="ARBA" id="ARBA00022692"/>
    </source>
</evidence>
<evidence type="ECO:0000313" key="8">
    <source>
        <dbReference type="Proteomes" id="UP001642483"/>
    </source>
</evidence>
<feature type="transmembrane region" description="Helical" evidence="5">
    <location>
        <begin position="96"/>
        <end position="116"/>
    </location>
</feature>
<keyword evidence="3 5" id="KW-1133">Transmembrane helix</keyword>
<feature type="transmembrane region" description="Helical" evidence="5">
    <location>
        <begin position="412"/>
        <end position="435"/>
    </location>
</feature>
<protein>
    <recommendedName>
        <fullName evidence="6">Major facilitator superfamily (MFS) profile domain-containing protein</fullName>
    </recommendedName>
</protein>
<dbReference type="PANTHER" id="PTHR10924:SF4">
    <property type="entry name" value="GH15861P"/>
    <property type="match status" value="1"/>
</dbReference>
<dbReference type="InterPro" id="IPR036259">
    <property type="entry name" value="MFS_trans_sf"/>
</dbReference>
<name>A0ABP0FJL7_CLALP</name>
<keyword evidence="4 5" id="KW-0472">Membrane</keyword>
<dbReference type="PANTHER" id="PTHR10924">
    <property type="entry name" value="MAJOR FACILITATOR SUPERFAMILY PROTEIN-RELATED"/>
    <property type="match status" value="1"/>
</dbReference>
<dbReference type="PROSITE" id="PS50850">
    <property type="entry name" value="MFS"/>
    <property type="match status" value="1"/>
</dbReference>
<feature type="transmembrane region" description="Helical" evidence="5">
    <location>
        <begin position="350"/>
        <end position="372"/>
    </location>
</feature>
<evidence type="ECO:0000256" key="4">
    <source>
        <dbReference type="ARBA" id="ARBA00023136"/>
    </source>
</evidence>
<dbReference type="InterPro" id="IPR020846">
    <property type="entry name" value="MFS_dom"/>
</dbReference>
<keyword evidence="2 5" id="KW-0812">Transmembrane</keyword>
<feature type="transmembrane region" description="Helical" evidence="5">
    <location>
        <begin position="25"/>
        <end position="45"/>
    </location>
</feature>
<feature type="transmembrane region" description="Helical" evidence="5">
    <location>
        <begin position="277"/>
        <end position="298"/>
    </location>
</feature>
<evidence type="ECO:0000256" key="5">
    <source>
        <dbReference type="SAM" id="Phobius"/>
    </source>
</evidence>
<dbReference type="EMBL" id="CAWYQH010000068">
    <property type="protein sequence ID" value="CAK8679842.1"/>
    <property type="molecule type" value="Genomic_DNA"/>
</dbReference>
<evidence type="ECO:0000256" key="3">
    <source>
        <dbReference type="ARBA" id="ARBA00022989"/>
    </source>
</evidence>
<organism evidence="7 8">
    <name type="scientific">Clavelina lepadiformis</name>
    <name type="common">Light-bulb sea squirt</name>
    <name type="synonym">Ascidia lepadiformis</name>
    <dbReference type="NCBI Taxonomy" id="159417"/>
    <lineage>
        <taxon>Eukaryota</taxon>
        <taxon>Metazoa</taxon>
        <taxon>Chordata</taxon>
        <taxon>Tunicata</taxon>
        <taxon>Ascidiacea</taxon>
        <taxon>Aplousobranchia</taxon>
        <taxon>Clavelinidae</taxon>
        <taxon>Clavelina</taxon>
    </lineage>
</organism>
<dbReference type="InterPro" id="IPR011701">
    <property type="entry name" value="MFS"/>
</dbReference>
<accession>A0ABP0FJL7</accession>
<dbReference type="Proteomes" id="UP001642483">
    <property type="component" value="Unassembled WGS sequence"/>
</dbReference>
<keyword evidence="8" id="KW-1185">Reference proteome</keyword>
<feature type="transmembrane region" description="Helical" evidence="5">
    <location>
        <begin position="318"/>
        <end position="338"/>
    </location>
</feature>
<dbReference type="Gene3D" id="1.20.1250.20">
    <property type="entry name" value="MFS general substrate transporter like domains"/>
    <property type="match status" value="1"/>
</dbReference>
<proteinExistence type="predicted"/>
<dbReference type="Pfam" id="PF07690">
    <property type="entry name" value="MFS_1"/>
    <property type="match status" value="1"/>
</dbReference>
<gene>
    <name evidence="7" type="ORF">CVLEPA_LOCUS10091</name>
</gene>
<dbReference type="InterPro" id="IPR049680">
    <property type="entry name" value="FLVCR1-2_SLC49-like"/>
</dbReference>
<evidence type="ECO:0000256" key="1">
    <source>
        <dbReference type="ARBA" id="ARBA00004141"/>
    </source>
</evidence>
<sequence length="492" mass="54254">MTATITQASQESETRIETALSAKRWLILFLLTTTAAQSFFMEMSFGIVNDIYVYYFNISYAEADWVVTGAYAGMLSTAPIMAWLTYKRYIALRLTAIIHALSILLNTLFIVIAVAARTSYALVMIGQFFNGISRLLLFSLFSTLAVLWFPDSQVGTAMGLYIGGCNVGGILGSILPGYLLEPVPKFNNGTGNWTDIVLNLAVFDWMAHNRLTMLAMYSSMLALSIIVLVLTWLLVTDLPPKPPTLAQAAKRRQLVEVEHSLEGSFLSECKNLFSEHGFVGITIIAGFVGRAYGVELAMMSEMLRGIYSDDSFDLKPDLLGGILTGLFNLGCIAGNIIGAKLLNNWKNYKILITVGSFLSWLAFTSLLLSFALKQYVAISIATVLFSIPMRISILVSYEIATQETYPMDELFVNLWFTGGQAVVGIVVLELCRVFYDNISALAVLAFQAVVLLVAVLLSFMLRLQNRRLNVEQKFGQASMNGETEATETTPLN</sequence>
<feature type="transmembrane region" description="Helical" evidence="5">
    <location>
        <begin position="128"/>
        <end position="148"/>
    </location>
</feature>
<feature type="transmembrane region" description="Helical" evidence="5">
    <location>
        <begin position="378"/>
        <end position="400"/>
    </location>
</feature>
<comment type="subcellular location">
    <subcellularLocation>
        <location evidence="1">Membrane</location>
        <topology evidence="1">Multi-pass membrane protein</topology>
    </subcellularLocation>
</comment>
<feature type="transmembrane region" description="Helical" evidence="5">
    <location>
        <begin position="441"/>
        <end position="463"/>
    </location>
</feature>
<evidence type="ECO:0000259" key="6">
    <source>
        <dbReference type="PROSITE" id="PS50850"/>
    </source>
</evidence>
<feature type="transmembrane region" description="Helical" evidence="5">
    <location>
        <begin position="65"/>
        <end position="84"/>
    </location>
</feature>
<feature type="domain" description="Major facilitator superfamily (MFS) profile" evidence="6">
    <location>
        <begin position="27"/>
        <end position="466"/>
    </location>
</feature>
<dbReference type="SUPFAM" id="SSF103473">
    <property type="entry name" value="MFS general substrate transporter"/>
    <property type="match status" value="1"/>
</dbReference>
<feature type="transmembrane region" description="Helical" evidence="5">
    <location>
        <begin position="160"/>
        <end position="180"/>
    </location>
</feature>
<feature type="transmembrane region" description="Helical" evidence="5">
    <location>
        <begin position="214"/>
        <end position="235"/>
    </location>
</feature>